<protein>
    <submittedName>
        <fullName evidence="2">Uncharacterized protein</fullName>
    </submittedName>
</protein>
<dbReference type="RefSeq" id="WP_253209913.1">
    <property type="nucleotide sequence ID" value="NZ_JACACB010000003.1"/>
</dbReference>
<name>A0AB35HMG5_TETHA</name>
<gene>
    <name evidence="2" type="ORF">HXW75_02065</name>
</gene>
<evidence type="ECO:0000313" key="3">
    <source>
        <dbReference type="Proteomes" id="UP001057280"/>
    </source>
</evidence>
<dbReference type="AlphaFoldDB" id="A0AB35HMG5"/>
<organism evidence="2 3">
    <name type="scientific">Tetragenococcus halophilus</name>
    <name type="common">Pediococcus halophilus</name>
    <dbReference type="NCBI Taxonomy" id="51669"/>
    <lineage>
        <taxon>Bacteria</taxon>
        <taxon>Bacillati</taxon>
        <taxon>Bacillota</taxon>
        <taxon>Bacilli</taxon>
        <taxon>Lactobacillales</taxon>
        <taxon>Enterococcaceae</taxon>
        <taxon>Tetragenococcus</taxon>
    </lineage>
</organism>
<feature type="transmembrane region" description="Helical" evidence="1">
    <location>
        <begin position="32"/>
        <end position="52"/>
    </location>
</feature>
<proteinExistence type="predicted"/>
<evidence type="ECO:0000256" key="1">
    <source>
        <dbReference type="SAM" id="Phobius"/>
    </source>
</evidence>
<accession>A0AB35HMG5</accession>
<keyword evidence="1" id="KW-1133">Transmembrane helix</keyword>
<keyword evidence="1" id="KW-0812">Transmembrane</keyword>
<dbReference type="EMBL" id="JACACB010000003">
    <property type="protein sequence ID" value="MCO8297254.1"/>
    <property type="molecule type" value="Genomic_DNA"/>
</dbReference>
<reference evidence="2" key="2">
    <citation type="journal article" date="2021" name="BMC Microbiol.">
        <title>The diversity among the species Tetragenococcus halophilus including new isolates from a lupine seed fermentation.</title>
        <authorList>
            <person name="Link T."/>
            <person name="Vogel R.F."/>
            <person name="Ehrmann M.A."/>
        </authorList>
    </citation>
    <scope>NUCLEOTIDE SEQUENCE</scope>
    <source>
        <strain evidence="2">TMW 2.2257</strain>
    </source>
</reference>
<evidence type="ECO:0000313" key="2">
    <source>
        <dbReference type="EMBL" id="MCO8297254.1"/>
    </source>
</evidence>
<sequence length="62" mass="6755">MNKILYALTVVIVALFGVGGFLYGLYIVWEPLAYIIGGIILVGIAIMMNQLYAPYDDKGGDN</sequence>
<dbReference type="Proteomes" id="UP001057280">
    <property type="component" value="Unassembled WGS sequence"/>
</dbReference>
<reference evidence="2" key="1">
    <citation type="submission" date="2020-06" db="EMBL/GenBank/DDBJ databases">
        <authorList>
            <person name="Link T."/>
            <person name="Ehrmann M."/>
        </authorList>
    </citation>
    <scope>NUCLEOTIDE SEQUENCE</scope>
    <source>
        <strain evidence="2">TMW 2.2257</strain>
    </source>
</reference>
<comment type="caution">
    <text evidence="2">The sequence shown here is derived from an EMBL/GenBank/DDBJ whole genome shotgun (WGS) entry which is preliminary data.</text>
</comment>
<feature type="transmembrane region" description="Helical" evidence="1">
    <location>
        <begin position="5"/>
        <end position="26"/>
    </location>
</feature>
<keyword evidence="1" id="KW-0472">Membrane</keyword>